<accession>A0AB34K9M0</accession>
<dbReference type="AlphaFoldDB" id="A0AB34K9M0"/>
<protein>
    <recommendedName>
        <fullName evidence="5">Dynein regulatory complex protein 10</fullName>
    </recommendedName>
</protein>
<evidence type="ECO:0008006" key="5">
    <source>
        <dbReference type="Google" id="ProtNLM"/>
    </source>
</evidence>
<evidence type="ECO:0000313" key="4">
    <source>
        <dbReference type="Proteomes" id="UP001515480"/>
    </source>
</evidence>
<evidence type="ECO:0000256" key="1">
    <source>
        <dbReference type="SAM" id="Coils"/>
    </source>
</evidence>
<name>A0AB34K9M0_PRYPA</name>
<feature type="coiled-coil region" evidence="1">
    <location>
        <begin position="164"/>
        <end position="216"/>
    </location>
</feature>
<sequence>MASAANPTINTKTAMECDNDDVASDAHGGKRPAPSAPPDEPLPARRSALQMGRSPHELDAEHLLLALARVWRAEPAKEVHSWAVAVASEAKRLKELGELWTRPTTPEWGVSGNKVGTLLQPMLLALARARCSVFMEQACKAFQVLRIDGHRDDLQDLPSFTSELQGLKTAINDYTTALNQKDEELAQLRREKNLAKDAHRHTAKRLEEKRQAVTRARQDECLKSKDKLQLKAQQTNETTRKVRARTFAQKIDIVPANIQHILTKFDIVRQT</sequence>
<proteinExistence type="predicted"/>
<comment type="caution">
    <text evidence="3">The sequence shown here is derived from an EMBL/GenBank/DDBJ whole genome shotgun (WGS) entry which is preliminary data.</text>
</comment>
<gene>
    <name evidence="3" type="ORF">AB1Y20_000999</name>
</gene>
<dbReference type="Proteomes" id="UP001515480">
    <property type="component" value="Unassembled WGS sequence"/>
</dbReference>
<reference evidence="3 4" key="1">
    <citation type="journal article" date="2024" name="Science">
        <title>Giant polyketide synthase enzymes in the biosynthesis of giant marine polyether toxins.</title>
        <authorList>
            <person name="Fallon T.R."/>
            <person name="Shende V.V."/>
            <person name="Wierzbicki I.H."/>
            <person name="Pendleton A.L."/>
            <person name="Watervoot N.F."/>
            <person name="Auber R.P."/>
            <person name="Gonzalez D.J."/>
            <person name="Wisecaver J.H."/>
            <person name="Moore B.S."/>
        </authorList>
    </citation>
    <scope>NUCLEOTIDE SEQUENCE [LARGE SCALE GENOMIC DNA]</scope>
    <source>
        <strain evidence="3 4">12B1</strain>
    </source>
</reference>
<organism evidence="3 4">
    <name type="scientific">Prymnesium parvum</name>
    <name type="common">Toxic golden alga</name>
    <dbReference type="NCBI Taxonomy" id="97485"/>
    <lineage>
        <taxon>Eukaryota</taxon>
        <taxon>Haptista</taxon>
        <taxon>Haptophyta</taxon>
        <taxon>Prymnesiophyceae</taxon>
        <taxon>Prymnesiales</taxon>
        <taxon>Prymnesiaceae</taxon>
        <taxon>Prymnesium</taxon>
    </lineage>
</organism>
<feature type="compositionally biased region" description="Polar residues" evidence="2">
    <location>
        <begin position="1"/>
        <end position="13"/>
    </location>
</feature>
<evidence type="ECO:0000256" key="2">
    <source>
        <dbReference type="SAM" id="MobiDB-lite"/>
    </source>
</evidence>
<keyword evidence="1" id="KW-0175">Coiled coil</keyword>
<dbReference type="EMBL" id="JBGBPQ010000001">
    <property type="protein sequence ID" value="KAL1530077.1"/>
    <property type="molecule type" value="Genomic_DNA"/>
</dbReference>
<keyword evidence="4" id="KW-1185">Reference proteome</keyword>
<evidence type="ECO:0000313" key="3">
    <source>
        <dbReference type="EMBL" id="KAL1530077.1"/>
    </source>
</evidence>
<feature type="region of interest" description="Disordered" evidence="2">
    <location>
        <begin position="1"/>
        <end position="45"/>
    </location>
</feature>